<evidence type="ECO:0000313" key="3">
    <source>
        <dbReference type="Proteomes" id="UP000054317"/>
    </source>
</evidence>
<dbReference type="CDD" id="cd21037">
    <property type="entry name" value="MLKL_NTD"/>
    <property type="match status" value="1"/>
</dbReference>
<dbReference type="Proteomes" id="UP000054317">
    <property type="component" value="Unassembled WGS sequence"/>
</dbReference>
<keyword evidence="3" id="KW-1185">Reference proteome</keyword>
<feature type="compositionally biased region" description="Acidic residues" evidence="1">
    <location>
        <begin position="491"/>
        <end position="504"/>
    </location>
</feature>
<sequence>MELLETSIKALEIANLAADKIPIPGLSTAVGCALSIAKKAKDIKDTRDDCRALAKRVADFVLAVYQQLRNGSSDTGLKEYVTMFLLNLQDIENLMDRRLRPRTRDRIRFVFSRDKIADEVKVLTMRLEDSFRMFMMRAALTIDDSMNTLTSGNLRLMQHIDDSARVGEIVVRDTGEIRTGLSDLTQRVRGSAAFDGNFRLFAHENLAYLEPIGDSAKLHHDMTGRHGDERTLVKVVARSQTGRVFRYRAVVEAAGDLTGTQVVVYEYPDRKSQQFVEAVNLARQSRRHPNLLAMLGYSRPGDPDQVAYIVMEAQARAYFTETTITMSAHATEQVYPPLWFFILQFDGGDSSAHDCNIPTGFWSSEKYPTSVPAGIIFDSTPQFEPIEEGVEAPLFTSTQVLGDLVFTTQTKMATEFLQLGEDELFAFREYQESHHTTSDTHASNSDDSGGNSVATDNSDGDGTGNSDAESLASGSSNDDHVLGVKHKSPESDYEDATDAGDDSAEEYHSAEEDEATGLACGEYPS</sequence>
<reference evidence="3" key="1">
    <citation type="journal article" date="2012" name="Science">
        <title>The Paleozoic origin of enzymatic lignin decomposition reconstructed from 31 fungal genomes.</title>
        <authorList>
            <person name="Floudas D."/>
            <person name="Binder M."/>
            <person name="Riley R."/>
            <person name="Barry K."/>
            <person name="Blanchette R.A."/>
            <person name="Henrissat B."/>
            <person name="Martinez A.T."/>
            <person name="Otillar R."/>
            <person name="Spatafora J.W."/>
            <person name="Yadav J.S."/>
            <person name="Aerts A."/>
            <person name="Benoit I."/>
            <person name="Boyd A."/>
            <person name="Carlson A."/>
            <person name="Copeland A."/>
            <person name="Coutinho P.M."/>
            <person name="de Vries R.P."/>
            <person name="Ferreira P."/>
            <person name="Findley K."/>
            <person name="Foster B."/>
            <person name="Gaskell J."/>
            <person name="Glotzer D."/>
            <person name="Gorecki P."/>
            <person name="Heitman J."/>
            <person name="Hesse C."/>
            <person name="Hori C."/>
            <person name="Igarashi K."/>
            <person name="Jurgens J.A."/>
            <person name="Kallen N."/>
            <person name="Kersten P."/>
            <person name="Kohler A."/>
            <person name="Kuees U."/>
            <person name="Kumar T.K.A."/>
            <person name="Kuo A."/>
            <person name="LaButti K."/>
            <person name="Larrondo L.F."/>
            <person name="Lindquist E."/>
            <person name="Ling A."/>
            <person name="Lombard V."/>
            <person name="Lucas S."/>
            <person name="Lundell T."/>
            <person name="Martin R."/>
            <person name="McLaughlin D.J."/>
            <person name="Morgenstern I."/>
            <person name="Morin E."/>
            <person name="Murat C."/>
            <person name="Nagy L.G."/>
            <person name="Nolan M."/>
            <person name="Ohm R.A."/>
            <person name="Patyshakuliyeva A."/>
            <person name="Rokas A."/>
            <person name="Ruiz-Duenas F.J."/>
            <person name="Sabat G."/>
            <person name="Salamov A."/>
            <person name="Samejima M."/>
            <person name="Schmutz J."/>
            <person name="Slot J.C."/>
            <person name="St John F."/>
            <person name="Stenlid J."/>
            <person name="Sun H."/>
            <person name="Sun S."/>
            <person name="Syed K."/>
            <person name="Tsang A."/>
            <person name="Wiebenga A."/>
            <person name="Young D."/>
            <person name="Pisabarro A."/>
            <person name="Eastwood D.C."/>
            <person name="Martin F."/>
            <person name="Cullen D."/>
            <person name="Grigoriev I.V."/>
            <person name="Hibbett D.S."/>
        </authorList>
    </citation>
    <scope>NUCLEOTIDE SEQUENCE [LARGE SCALE GENOMIC DNA]</scope>
    <source>
        <strain evidence="3">FP-101664</strain>
    </source>
</reference>
<dbReference type="GeneID" id="19417356"/>
<dbReference type="RefSeq" id="XP_008045396.1">
    <property type="nucleotide sequence ID" value="XM_008047205.1"/>
</dbReference>
<dbReference type="AlphaFoldDB" id="R7S7C2"/>
<proteinExistence type="predicted"/>
<evidence type="ECO:0008006" key="4">
    <source>
        <dbReference type="Google" id="ProtNLM"/>
    </source>
</evidence>
<feature type="compositionally biased region" description="Basic and acidic residues" evidence="1">
    <location>
        <begin position="477"/>
        <end position="490"/>
    </location>
</feature>
<dbReference type="InterPro" id="IPR059179">
    <property type="entry name" value="MLKL-like_MCAfunc"/>
</dbReference>
<gene>
    <name evidence="2" type="ORF">TRAVEDRAFT_54285</name>
</gene>
<accession>R7S7C2</accession>
<dbReference type="GO" id="GO:0007166">
    <property type="term" value="P:cell surface receptor signaling pathway"/>
    <property type="evidence" value="ECO:0007669"/>
    <property type="project" value="InterPro"/>
</dbReference>
<dbReference type="OrthoDB" id="2753355at2759"/>
<dbReference type="Gene3D" id="1.20.930.20">
    <property type="entry name" value="Adaptor protein Cbl, N-terminal domain"/>
    <property type="match status" value="1"/>
</dbReference>
<dbReference type="InterPro" id="IPR036537">
    <property type="entry name" value="Adaptor_Cbl_N_dom_sf"/>
</dbReference>
<evidence type="ECO:0000256" key="1">
    <source>
        <dbReference type="SAM" id="MobiDB-lite"/>
    </source>
</evidence>
<dbReference type="KEGG" id="tvs:TRAVEDRAFT_54285"/>
<feature type="compositionally biased region" description="Polar residues" evidence="1">
    <location>
        <begin position="439"/>
        <end position="453"/>
    </location>
</feature>
<protein>
    <recommendedName>
        <fullName evidence="4">Protein kinase domain-containing protein</fullName>
    </recommendedName>
</protein>
<organism evidence="2 3">
    <name type="scientific">Trametes versicolor (strain FP-101664)</name>
    <name type="common">White-rot fungus</name>
    <name type="synonym">Coriolus versicolor</name>
    <dbReference type="NCBI Taxonomy" id="717944"/>
    <lineage>
        <taxon>Eukaryota</taxon>
        <taxon>Fungi</taxon>
        <taxon>Dikarya</taxon>
        <taxon>Basidiomycota</taxon>
        <taxon>Agaricomycotina</taxon>
        <taxon>Agaricomycetes</taxon>
        <taxon>Polyporales</taxon>
        <taxon>Polyporaceae</taxon>
        <taxon>Trametes</taxon>
    </lineage>
</organism>
<dbReference type="EMBL" id="JH711798">
    <property type="protein sequence ID" value="EIW51866.1"/>
    <property type="molecule type" value="Genomic_DNA"/>
</dbReference>
<evidence type="ECO:0000313" key="2">
    <source>
        <dbReference type="EMBL" id="EIW51866.1"/>
    </source>
</evidence>
<name>R7S7C2_TRAVS</name>
<feature type="region of interest" description="Disordered" evidence="1">
    <location>
        <begin position="435"/>
        <end position="525"/>
    </location>
</feature>